<reference evidence="3 4" key="1">
    <citation type="submission" date="2016-04" db="EMBL/GenBank/DDBJ databases">
        <title>Evolutionary innovation and constraint leading to complex multicellularity in the Ascomycota.</title>
        <authorList>
            <person name="Cisse O."/>
            <person name="Nguyen A."/>
            <person name="Hewitt D.A."/>
            <person name="Jedd G."/>
            <person name="Stajich J.E."/>
        </authorList>
    </citation>
    <scope>NUCLEOTIDE SEQUENCE [LARGE SCALE GENOMIC DNA]</scope>
    <source>
        <strain evidence="3 4">DAH-3</strain>
    </source>
</reference>
<sequence>MTTITADGHTTAQVHQYTVLYTPQKVQKAKCWHDGYMKHHTFNSRLTLYDSNYRLLDDLFIPGRSVEEGDDFEFERYLTAVGTKCRSETQDITPIFSRKSNAQTPRNTAKAKRLGALPRPKPYPSPRTAPATPLPEKSHNLPADKCLGPVDQSTVERVNVSTQPERNNAQTPRSTAKTKRLGALPRPKPYPSPRTAPATPLPEKSRSYQRFINCPSNKLVELPTKAPTCLSRAKFDERFTKISPSHHPIPPDASDVSVQNDQSAHGKSFLHNLPSVFHQNVDRSTGPEACIGKITRLPKPSISNSPSMDASRSNRGLSRRPLISSTTDRETHNITPQRGILSLAAPISRKKKILHMRSLTVKKPSPSSTVLSPWHDEEAMDLFSSPDI</sequence>
<keyword evidence="4" id="KW-1185">Reference proteome</keyword>
<dbReference type="AlphaFoldDB" id="A0A1U7LJJ7"/>
<dbReference type="GO" id="GO:0005634">
    <property type="term" value="C:nucleus"/>
    <property type="evidence" value="ECO:0007669"/>
    <property type="project" value="TreeGrafter"/>
</dbReference>
<dbReference type="InterPro" id="IPR052800">
    <property type="entry name" value="DNA_Repair_Helicase_ZGRF1"/>
</dbReference>
<evidence type="ECO:0000259" key="2">
    <source>
        <dbReference type="Pfam" id="PF10382"/>
    </source>
</evidence>
<name>A0A1U7LJJ7_NEOID</name>
<dbReference type="OrthoDB" id="6513042at2759"/>
<dbReference type="InterPro" id="IPR018838">
    <property type="entry name" value="ZGRF1-like_N"/>
</dbReference>
<dbReference type="OMA" id="YEERHAP"/>
<accession>A0A1U7LJJ7</accession>
<feature type="region of interest" description="Disordered" evidence="1">
    <location>
        <begin position="296"/>
        <end position="333"/>
    </location>
</feature>
<feature type="domain" description="5'-3' DNA helicase ZGRF1-like N-terminal" evidence="2">
    <location>
        <begin position="14"/>
        <end position="92"/>
    </location>
</feature>
<comment type="caution">
    <text evidence="3">The sequence shown here is derived from an EMBL/GenBank/DDBJ whole genome shotgun (WGS) entry which is preliminary data.</text>
</comment>
<proteinExistence type="predicted"/>
<dbReference type="Pfam" id="PF10382">
    <property type="entry name" value="ZGRF1-like_N"/>
    <property type="match status" value="1"/>
</dbReference>
<feature type="region of interest" description="Disordered" evidence="1">
    <location>
        <begin position="98"/>
        <end position="206"/>
    </location>
</feature>
<evidence type="ECO:0000313" key="3">
    <source>
        <dbReference type="EMBL" id="OLL22722.1"/>
    </source>
</evidence>
<dbReference type="EMBL" id="LXFE01002870">
    <property type="protein sequence ID" value="OLL22722.1"/>
    <property type="molecule type" value="Genomic_DNA"/>
</dbReference>
<evidence type="ECO:0000313" key="4">
    <source>
        <dbReference type="Proteomes" id="UP000186594"/>
    </source>
</evidence>
<dbReference type="GO" id="GO:0035861">
    <property type="term" value="C:site of double-strand break"/>
    <property type="evidence" value="ECO:0007669"/>
    <property type="project" value="TreeGrafter"/>
</dbReference>
<protein>
    <recommendedName>
        <fullName evidence="2">5'-3' DNA helicase ZGRF1-like N-terminal domain-containing protein</fullName>
    </recommendedName>
</protein>
<organism evidence="3 4">
    <name type="scientific">Neolecta irregularis (strain DAH-3)</name>
    <dbReference type="NCBI Taxonomy" id="1198029"/>
    <lineage>
        <taxon>Eukaryota</taxon>
        <taxon>Fungi</taxon>
        <taxon>Dikarya</taxon>
        <taxon>Ascomycota</taxon>
        <taxon>Taphrinomycotina</taxon>
        <taxon>Neolectales</taxon>
        <taxon>Neolectaceae</taxon>
        <taxon>Neolecta</taxon>
    </lineage>
</organism>
<feature type="compositionally biased region" description="Polar residues" evidence="1">
    <location>
        <begin position="98"/>
        <end position="107"/>
    </location>
</feature>
<feature type="compositionally biased region" description="Polar residues" evidence="1">
    <location>
        <begin position="151"/>
        <end position="175"/>
    </location>
</feature>
<feature type="compositionally biased region" description="Polar residues" evidence="1">
    <location>
        <begin position="301"/>
        <end position="316"/>
    </location>
</feature>
<dbReference type="GO" id="GO:0006302">
    <property type="term" value="P:double-strand break repair"/>
    <property type="evidence" value="ECO:0007669"/>
    <property type="project" value="TreeGrafter"/>
</dbReference>
<dbReference type="PANTHER" id="PTHR28535">
    <property type="entry name" value="ZINC FINGER GRF-TYPE CONTAINING 1"/>
    <property type="match status" value="1"/>
</dbReference>
<dbReference type="PANTHER" id="PTHR28535:SF1">
    <property type="entry name" value="PROTEIN ZGRF1"/>
    <property type="match status" value="1"/>
</dbReference>
<evidence type="ECO:0000256" key="1">
    <source>
        <dbReference type="SAM" id="MobiDB-lite"/>
    </source>
</evidence>
<dbReference type="Proteomes" id="UP000186594">
    <property type="component" value="Unassembled WGS sequence"/>
</dbReference>
<gene>
    <name evidence="3" type="ORF">NEOLI_004287</name>
</gene>